<dbReference type="EMBL" id="BDQX01000022">
    <property type="protein sequence ID" value="GBG05785.1"/>
    <property type="molecule type" value="Genomic_DNA"/>
</dbReference>
<feature type="region of interest" description="Disordered" evidence="1">
    <location>
        <begin position="120"/>
        <end position="148"/>
    </location>
</feature>
<proteinExistence type="predicted"/>
<accession>A0A2R5EI71</accession>
<evidence type="ECO:0000313" key="3">
    <source>
        <dbReference type="Proteomes" id="UP000245202"/>
    </source>
</evidence>
<dbReference type="Proteomes" id="UP000245202">
    <property type="component" value="Unassembled WGS sequence"/>
</dbReference>
<keyword evidence="3" id="KW-1185">Reference proteome</keyword>
<evidence type="ECO:0000256" key="1">
    <source>
        <dbReference type="SAM" id="MobiDB-lite"/>
    </source>
</evidence>
<gene>
    <name evidence="2" type="ORF">PAT3040_00270</name>
</gene>
<dbReference type="AlphaFoldDB" id="A0A2R5EI71"/>
<sequence length="187" mass="21853">MDPIIITEEEMVLETEEFSNVYPILINQIDHIEQLRGKLNDFQLMLAVSRAKDAMSILGWERRQTVNAILERYAGIYREYGRDKADGWVLATFGFVLLAGDEGEENDDDNAFLEQSEATERLEHGDEAEEQIEQEENDQEVQEVQEDHEQEKFIRFTMQEISSLIAVKEAELLQLYREFYRLSKPNS</sequence>
<organism evidence="2 3">
    <name type="scientific">Paenibacillus agaridevorans</name>
    <dbReference type="NCBI Taxonomy" id="171404"/>
    <lineage>
        <taxon>Bacteria</taxon>
        <taxon>Bacillati</taxon>
        <taxon>Bacillota</taxon>
        <taxon>Bacilli</taxon>
        <taxon>Bacillales</taxon>
        <taxon>Paenibacillaceae</taxon>
        <taxon>Paenibacillus</taxon>
    </lineage>
</organism>
<evidence type="ECO:0000313" key="2">
    <source>
        <dbReference type="EMBL" id="GBG05785.1"/>
    </source>
</evidence>
<protein>
    <submittedName>
        <fullName evidence="2">Uncharacterized protein</fullName>
    </submittedName>
</protein>
<comment type="caution">
    <text evidence="2">The sequence shown here is derived from an EMBL/GenBank/DDBJ whole genome shotgun (WGS) entry which is preliminary data.</text>
</comment>
<name>A0A2R5EI71_9BACL</name>
<reference evidence="2 3" key="1">
    <citation type="submission" date="2017-08" db="EMBL/GenBank/DDBJ databases">
        <title>Substantial Increase in Enzyme Production by Combined Drug-Resistance Mutations in Paenibacillus agaridevorans.</title>
        <authorList>
            <person name="Tanaka Y."/>
            <person name="Funane K."/>
            <person name="Hosaka T."/>
            <person name="Shiwa Y."/>
            <person name="Fujita N."/>
            <person name="Miyazaki T."/>
            <person name="Yoshikawa H."/>
            <person name="Murakami K."/>
            <person name="Kasahara K."/>
            <person name="Inaoka T."/>
            <person name="Hiraga Y."/>
            <person name="Ochi K."/>
        </authorList>
    </citation>
    <scope>NUCLEOTIDE SEQUENCE [LARGE SCALE GENOMIC DNA]</scope>
    <source>
        <strain evidence="2 3">T-3040</strain>
    </source>
</reference>
<dbReference type="RefSeq" id="WP_108991233.1">
    <property type="nucleotide sequence ID" value="NZ_BDQX01000022.1"/>
</dbReference>
<feature type="compositionally biased region" description="Acidic residues" evidence="1">
    <location>
        <begin position="126"/>
        <end position="144"/>
    </location>
</feature>